<accession>A0ABN9PQ07</accession>
<comment type="caution">
    <text evidence="1">The sequence shown here is derived from an EMBL/GenBank/DDBJ whole genome shotgun (WGS) entry which is preliminary data.</text>
</comment>
<dbReference type="Proteomes" id="UP001189429">
    <property type="component" value="Unassembled WGS sequence"/>
</dbReference>
<reference evidence="1" key="1">
    <citation type="submission" date="2023-10" db="EMBL/GenBank/DDBJ databases">
        <authorList>
            <person name="Chen Y."/>
            <person name="Shah S."/>
            <person name="Dougan E. K."/>
            <person name="Thang M."/>
            <person name="Chan C."/>
        </authorList>
    </citation>
    <scope>NUCLEOTIDE SEQUENCE [LARGE SCALE GENOMIC DNA]</scope>
</reference>
<name>A0ABN9PQ07_9DINO</name>
<evidence type="ECO:0000313" key="1">
    <source>
        <dbReference type="EMBL" id="CAK0793918.1"/>
    </source>
</evidence>
<organism evidence="1 2">
    <name type="scientific">Prorocentrum cordatum</name>
    <dbReference type="NCBI Taxonomy" id="2364126"/>
    <lineage>
        <taxon>Eukaryota</taxon>
        <taxon>Sar</taxon>
        <taxon>Alveolata</taxon>
        <taxon>Dinophyceae</taxon>
        <taxon>Prorocentrales</taxon>
        <taxon>Prorocentraceae</taxon>
        <taxon>Prorocentrum</taxon>
    </lineage>
</organism>
<proteinExistence type="predicted"/>
<keyword evidence="2" id="KW-1185">Reference proteome</keyword>
<evidence type="ECO:0000313" key="2">
    <source>
        <dbReference type="Proteomes" id="UP001189429"/>
    </source>
</evidence>
<protein>
    <submittedName>
        <fullName evidence="1">Uncharacterized protein</fullName>
    </submittedName>
</protein>
<gene>
    <name evidence="1" type="ORF">PCOR1329_LOCUS4061</name>
</gene>
<dbReference type="EMBL" id="CAUYUJ010001052">
    <property type="protein sequence ID" value="CAK0793918.1"/>
    <property type="molecule type" value="Genomic_DNA"/>
</dbReference>
<sequence>MPREAFGPHLGRGAGSVPALQQILKRGRRSSTKSPERYEKHDRLALRMSERSEGRPCCPRDCEAHVAACVLGAKAVIRPPPMCGRSSSCSCYQEAEVWQGPSVLRASKRMSGRSGEPFDSTKPKNVSSIRQMLRKCEVMGACLAPPCASFSIARDRALMIRGGWDP</sequence>